<dbReference type="AlphaFoldDB" id="A0A542CW20"/>
<reference evidence="1" key="1">
    <citation type="submission" date="2019-06" db="EMBL/GenBank/DDBJ databases">
        <authorList>
            <person name="Deangelis K."/>
            <person name="Huntemann M."/>
            <person name="Clum A."/>
            <person name="Pillay M."/>
            <person name="Palaniappan K."/>
            <person name="Varghese N."/>
            <person name="Mikhailova N."/>
            <person name="Stamatis D."/>
            <person name="Reddy T."/>
            <person name="Daum C."/>
            <person name="Shapiro N."/>
            <person name="Ivanova N."/>
            <person name="Kyrpides N."/>
            <person name="Woyke T."/>
        </authorList>
    </citation>
    <scope>NUCLEOTIDE SEQUENCE [LARGE SCALE GENOMIC DNA]</scope>
    <source>
        <strain evidence="1">128R</strain>
    </source>
</reference>
<comment type="caution">
    <text evidence="1">The sequence shown here is derived from an EMBL/GenBank/DDBJ whole genome shotgun (WGS) entry which is preliminary data.</text>
</comment>
<protein>
    <submittedName>
        <fullName evidence="1">Uncharacterized protein</fullName>
    </submittedName>
</protein>
<name>A0A542CW20_SERFO</name>
<gene>
    <name evidence="1" type="ORF">FHU10_2047</name>
</gene>
<organism evidence="1">
    <name type="scientific">Serratia fonticola</name>
    <dbReference type="NCBI Taxonomy" id="47917"/>
    <lineage>
        <taxon>Bacteria</taxon>
        <taxon>Pseudomonadati</taxon>
        <taxon>Pseudomonadota</taxon>
        <taxon>Gammaproteobacteria</taxon>
        <taxon>Enterobacterales</taxon>
        <taxon>Yersiniaceae</taxon>
        <taxon>Serratia</taxon>
    </lineage>
</organism>
<dbReference type="EMBL" id="VISQ01000001">
    <property type="protein sequence ID" value="TVZ69528.1"/>
    <property type="molecule type" value="Genomic_DNA"/>
</dbReference>
<reference evidence="1" key="2">
    <citation type="submission" date="2019-08" db="EMBL/GenBank/DDBJ databases">
        <title>Investigation of anaerobic lignin degradation for improved lignocellulosic biofuels.</title>
        <authorList>
            <person name="Deangelis K.PhD."/>
        </authorList>
    </citation>
    <scope>NUCLEOTIDE SEQUENCE [LARGE SCALE GENOMIC DNA]</scope>
    <source>
        <strain evidence="1">128R</strain>
    </source>
</reference>
<evidence type="ECO:0000313" key="1">
    <source>
        <dbReference type="EMBL" id="TVZ69528.1"/>
    </source>
</evidence>
<sequence length="110" mass="12127">MRNLNVYTLMTAPMTGTERELSEADLRIAADAGRLAVNDYLRGLTAIGNITSWACENPNYTDHVHDLPALADFLKHTAQMARVTGFYSDHADYMADLKDGSHQQGEKANA</sequence>
<accession>A0A542CW20</accession>
<dbReference type="OrthoDB" id="6445042at2"/>
<proteinExistence type="predicted"/>